<organism evidence="2 3">
    <name type="scientific">Natronincola peptidivorans</name>
    <dbReference type="NCBI Taxonomy" id="426128"/>
    <lineage>
        <taxon>Bacteria</taxon>
        <taxon>Bacillati</taxon>
        <taxon>Bacillota</taxon>
        <taxon>Clostridia</taxon>
        <taxon>Peptostreptococcales</taxon>
        <taxon>Natronincolaceae</taxon>
        <taxon>Natronincola</taxon>
    </lineage>
</organism>
<evidence type="ECO:0008006" key="4">
    <source>
        <dbReference type="Google" id="ProtNLM"/>
    </source>
</evidence>
<keyword evidence="1" id="KW-0812">Transmembrane</keyword>
<name>A0A1I0A021_9FIRM</name>
<feature type="transmembrane region" description="Helical" evidence="1">
    <location>
        <begin position="7"/>
        <end position="30"/>
    </location>
</feature>
<accession>A0A1I0A021</accession>
<dbReference type="OrthoDB" id="2026298at2"/>
<dbReference type="EMBL" id="FOHU01000002">
    <property type="protein sequence ID" value="SES86991.1"/>
    <property type="molecule type" value="Genomic_DNA"/>
</dbReference>
<evidence type="ECO:0000313" key="2">
    <source>
        <dbReference type="EMBL" id="SES86991.1"/>
    </source>
</evidence>
<proteinExistence type="predicted"/>
<keyword evidence="1" id="KW-1133">Transmembrane helix</keyword>
<evidence type="ECO:0000256" key="1">
    <source>
        <dbReference type="SAM" id="Phobius"/>
    </source>
</evidence>
<dbReference type="AlphaFoldDB" id="A0A1I0A021"/>
<keyword evidence="1" id="KW-0472">Membrane</keyword>
<dbReference type="STRING" id="426128.SAMN05660297_00789"/>
<protein>
    <recommendedName>
        <fullName evidence="4">SipW-cognate class signal peptide</fullName>
    </recommendedName>
</protein>
<dbReference type="RefSeq" id="WP_090439625.1">
    <property type="nucleotide sequence ID" value="NZ_FOHU01000002.1"/>
</dbReference>
<sequence>MARKKSIGKYIIIISAIVLLNLIGVGYGYWTEGLQMKASVSTGTLDIDVYKTSIANNEIEGLVAYPEGDRIRVEGEIPDNFKGTEVILSYSVRNIGTVPVLVEDSTIDGRTIEPGGPAENFQVYISLSEDFEYKLPITQATQ</sequence>
<keyword evidence="3" id="KW-1185">Reference proteome</keyword>
<dbReference type="Proteomes" id="UP000199568">
    <property type="component" value="Unassembled WGS sequence"/>
</dbReference>
<reference evidence="2 3" key="1">
    <citation type="submission" date="2016-10" db="EMBL/GenBank/DDBJ databases">
        <authorList>
            <person name="de Groot N.N."/>
        </authorList>
    </citation>
    <scope>NUCLEOTIDE SEQUENCE [LARGE SCALE GENOMIC DNA]</scope>
    <source>
        <strain evidence="2 3">DSM 18979</strain>
    </source>
</reference>
<gene>
    <name evidence="2" type="ORF">SAMN05660297_00789</name>
</gene>
<evidence type="ECO:0000313" key="3">
    <source>
        <dbReference type="Proteomes" id="UP000199568"/>
    </source>
</evidence>